<evidence type="ECO:0000313" key="2">
    <source>
        <dbReference type="EMBL" id="AYH52608.1"/>
    </source>
</evidence>
<dbReference type="EMBL" id="MH404155">
    <property type="protein sequence ID" value="AYH52608.1"/>
    <property type="molecule type" value="Genomic_DNA"/>
</dbReference>
<proteinExistence type="predicted"/>
<keyword evidence="1" id="KW-0175">Coiled coil</keyword>
<dbReference type="Pfam" id="PF07028">
    <property type="entry name" value="DUF1319"/>
    <property type="match status" value="1"/>
</dbReference>
<dbReference type="EMBL" id="MH404159">
    <property type="protein sequence ID" value="AYH52620.1"/>
    <property type="molecule type" value="Genomic_DNA"/>
</dbReference>
<reference evidence="3" key="1">
    <citation type="submission" date="2018-05" db="EMBL/GenBank/DDBJ databases">
        <title>Characterisation and genetic diversity of Dioscorea bacilliform viruses infecting Pacific yam germplasm collections.</title>
        <authorList>
            <person name="Sukal A.C."/>
            <person name="Kidanemariam D.B."/>
            <person name="Dale J.L."/>
            <person name="Harding R.M."/>
            <person name="James A.P."/>
        </authorList>
    </citation>
    <scope>NUCLEOTIDE SEQUENCE</scope>
    <source>
        <strain evidence="5">DBALV2-PNG12_DA</strain>
        <strain evidence="4">DBALV2-PNG14_DA</strain>
        <strain evidence="3">DBALV2-PNG23_DA</strain>
        <strain evidence="2">DBALV2-PNG59_DA</strain>
    </source>
</reference>
<accession>A0A4Y1PHF9</accession>
<protein>
    <submittedName>
        <fullName evidence="3">ORF1</fullName>
    </submittedName>
</protein>
<evidence type="ECO:0000313" key="4">
    <source>
        <dbReference type="EMBL" id="AYH52629.1"/>
    </source>
</evidence>
<evidence type="ECO:0000313" key="5">
    <source>
        <dbReference type="EMBL" id="AYH52632.1"/>
    </source>
</evidence>
<organism evidence="3">
    <name type="scientific">Dioscorea bacilliform AL virus 2</name>
    <dbReference type="NCBI Taxonomy" id="2448908"/>
    <lineage>
        <taxon>Viruses</taxon>
        <taxon>Riboviria</taxon>
        <taxon>Pararnavirae</taxon>
        <taxon>Artverviricota</taxon>
        <taxon>Revtraviricetes</taxon>
        <taxon>Ortervirales</taxon>
        <taxon>Caulimoviridae</taxon>
        <taxon>Badnavirus</taxon>
        <taxon>Badnavirus betadioscoreae</taxon>
    </lineage>
</organism>
<evidence type="ECO:0000256" key="1">
    <source>
        <dbReference type="SAM" id="Coils"/>
    </source>
</evidence>
<name>A0A4Y1PHF9_9VIRU</name>
<dbReference type="InterPro" id="IPR010746">
    <property type="entry name" value="CYMV_Orf1"/>
</dbReference>
<feature type="coiled-coil region" evidence="1">
    <location>
        <begin position="65"/>
        <end position="92"/>
    </location>
</feature>
<dbReference type="EMBL" id="MH404163">
    <property type="protein sequence ID" value="AYH52632.1"/>
    <property type="molecule type" value="Genomic_DNA"/>
</dbReference>
<evidence type="ECO:0000313" key="3">
    <source>
        <dbReference type="EMBL" id="AYH52620.1"/>
    </source>
</evidence>
<dbReference type="EMBL" id="MH404162">
    <property type="protein sequence ID" value="AYH52629.1"/>
    <property type="molecule type" value="Genomic_DNA"/>
</dbReference>
<sequence>MHLKRSMSDIWEKNILTWYATSSTSNLKYLDLAETDNPKKKELANNIAVCYDRICLSSKVHLKHFKILEEQIQELRAENERLTLALKELTKEVIENRPLTEKEVKKLVKQIVAQPKLVEQQTIALAEDLKKKINQVESLIHRIKDTVS</sequence>